<protein>
    <submittedName>
        <fullName evidence="2">Uncharacterized protein</fullName>
    </submittedName>
</protein>
<dbReference type="AlphaFoldDB" id="A0A974D2M1"/>
<sequence length="134" mass="14947">MSTPSSPGYFFFLKQGRTNRLSSLVLSFVGPSDYLVILVFSLILVGKCLELFSISLKTEDLTDWDLLDCFSSDLGREVADSSVTGHQEKEFTGFCEECGFSKFACPIEMKMGVIVITVSENQLHQMSHSVRDTK</sequence>
<reference evidence="3" key="1">
    <citation type="journal article" date="2016" name="Nature">
        <title>Genome evolution in the allotetraploid frog Xenopus laevis.</title>
        <authorList>
            <person name="Session A.M."/>
            <person name="Uno Y."/>
            <person name="Kwon T."/>
            <person name="Chapman J.A."/>
            <person name="Toyoda A."/>
            <person name="Takahashi S."/>
            <person name="Fukui A."/>
            <person name="Hikosaka A."/>
            <person name="Suzuki A."/>
            <person name="Kondo M."/>
            <person name="van Heeringen S.J."/>
            <person name="Quigley I."/>
            <person name="Heinz S."/>
            <person name="Ogino H."/>
            <person name="Ochi H."/>
            <person name="Hellsten U."/>
            <person name="Lyons J.B."/>
            <person name="Simakov O."/>
            <person name="Putnam N."/>
            <person name="Stites J."/>
            <person name="Kuroki Y."/>
            <person name="Tanaka T."/>
            <person name="Michiue T."/>
            <person name="Watanabe M."/>
            <person name="Bogdanovic O."/>
            <person name="Lister R."/>
            <person name="Georgiou G."/>
            <person name="Paranjpe S.S."/>
            <person name="van Kruijsbergen I."/>
            <person name="Shu S."/>
            <person name="Carlson J."/>
            <person name="Kinoshita T."/>
            <person name="Ohta Y."/>
            <person name="Mawaribuchi S."/>
            <person name="Jenkins J."/>
            <person name="Grimwood J."/>
            <person name="Schmutz J."/>
            <person name="Mitros T."/>
            <person name="Mozaffari S.V."/>
            <person name="Suzuki Y."/>
            <person name="Haramoto Y."/>
            <person name="Yamamoto T.S."/>
            <person name="Takagi C."/>
            <person name="Heald R."/>
            <person name="Miller K."/>
            <person name="Haudenschild C."/>
            <person name="Kitzman J."/>
            <person name="Nakayama T."/>
            <person name="Izutsu Y."/>
            <person name="Robert J."/>
            <person name="Fortriede J."/>
            <person name="Burns K."/>
            <person name="Lotay V."/>
            <person name="Karimi K."/>
            <person name="Yasuoka Y."/>
            <person name="Dichmann D.S."/>
            <person name="Flajnik M.F."/>
            <person name="Houston D.W."/>
            <person name="Shendure J."/>
            <person name="DuPasquier L."/>
            <person name="Vize P.D."/>
            <person name="Zorn A.M."/>
            <person name="Ito M."/>
            <person name="Marcotte E.M."/>
            <person name="Wallingford J.B."/>
            <person name="Ito Y."/>
            <person name="Asashima M."/>
            <person name="Ueno N."/>
            <person name="Matsuda Y."/>
            <person name="Veenstra G.J."/>
            <person name="Fujiyama A."/>
            <person name="Harland R.M."/>
            <person name="Taira M."/>
            <person name="Rokhsar D.S."/>
        </authorList>
    </citation>
    <scope>NUCLEOTIDE SEQUENCE [LARGE SCALE GENOMIC DNA]</scope>
    <source>
        <strain evidence="3">J</strain>
    </source>
</reference>
<organism evidence="2 3">
    <name type="scientific">Xenopus laevis</name>
    <name type="common">African clawed frog</name>
    <dbReference type="NCBI Taxonomy" id="8355"/>
    <lineage>
        <taxon>Eukaryota</taxon>
        <taxon>Metazoa</taxon>
        <taxon>Chordata</taxon>
        <taxon>Craniata</taxon>
        <taxon>Vertebrata</taxon>
        <taxon>Euteleostomi</taxon>
        <taxon>Amphibia</taxon>
        <taxon>Batrachia</taxon>
        <taxon>Anura</taxon>
        <taxon>Pipoidea</taxon>
        <taxon>Pipidae</taxon>
        <taxon>Xenopodinae</taxon>
        <taxon>Xenopus</taxon>
        <taxon>Xenopus</taxon>
    </lineage>
</organism>
<evidence type="ECO:0000313" key="3">
    <source>
        <dbReference type="Proteomes" id="UP000694892"/>
    </source>
</evidence>
<feature type="transmembrane region" description="Helical" evidence="1">
    <location>
        <begin position="21"/>
        <end position="45"/>
    </location>
</feature>
<dbReference type="EMBL" id="CM004473">
    <property type="protein sequence ID" value="OCT83380.1"/>
    <property type="molecule type" value="Genomic_DNA"/>
</dbReference>
<evidence type="ECO:0000313" key="2">
    <source>
        <dbReference type="EMBL" id="OCT83380.1"/>
    </source>
</evidence>
<name>A0A974D2M1_XENLA</name>
<gene>
    <name evidence="2" type="ORF">XELAEV_18025921mg</name>
</gene>
<evidence type="ECO:0000256" key="1">
    <source>
        <dbReference type="SAM" id="Phobius"/>
    </source>
</evidence>
<proteinExistence type="predicted"/>
<keyword evidence="1" id="KW-0472">Membrane</keyword>
<dbReference type="Proteomes" id="UP000694892">
    <property type="component" value="Chromosome 4S"/>
</dbReference>
<accession>A0A974D2M1</accession>
<keyword evidence="1" id="KW-0812">Transmembrane</keyword>
<keyword evidence="1" id="KW-1133">Transmembrane helix</keyword>